<evidence type="ECO:0000256" key="1">
    <source>
        <dbReference type="SAM" id="MobiDB-lite"/>
    </source>
</evidence>
<protein>
    <recommendedName>
        <fullName evidence="4">Secretion system C-terminal sorting domain-containing protein</fullName>
    </recommendedName>
</protein>
<sequence>MYSIAHQIVASPCGEGVIVVGGFEGAGDAFVHSVALWSQGEWRAFGGGLRSIGWNQDAIGTVEAIASAGCDGGLPQFYVAGTFTSAIQPDGSMIDVDRIALWDGTAWQALSTPLPQGYPLTLAYGNGTLYVGGSIYSEAQSEYVGAIKMSDGHTWEVLGRGTVGVVNEIVADGNGGAYVSGGFQTVRQSNGLTLVVNGLAHWTGTEWAWIGGPEADGPYSTSTITAMTLGLDGALYVGGDFETFAQPNRPVTPARHLAKWSGSVWADAGPMEILPRSIALLPDGRVVVGASSEVYPPRPRDHLFIHGETGWETLGNVGGSVYTLALADSRLYLGGDFRAAGGMPNSTVAAYELAQGTPTERPSAASGTTLRATPNPARDATTLRFDASGETRLAVFDALGREVAVLLDGPLAPGAHEVRFATGALPAGVYIARLVTGAGAQSRTLTVVR</sequence>
<evidence type="ECO:0008006" key="4">
    <source>
        <dbReference type="Google" id="ProtNLM"/>
    </source>
</evidence>
<dbReference type="AlphaFoldDB" id="A0A259U194"/>
<dbReference type="SUPFAM" id="SSF50965">
    <property type="entry name" value="Galactose oxidase, central domain"/>
    <property type="match status" value="1"/>
</dbReference>
<dbReference type="InterPro" id="IPR011043">
    <property type="entry name" value="Gal_Oxase/kelch_b-propeller"/>
</dbReference>
<keyword evidence="3" id="KW-1185">Reference proteome</keyword>
<dbReference type="EMBL" id="MQWB01000001">
    <property type="protein sequence ID" value="OZC03594.1"/>
    <property type="molecule type" value="Genomic_DNA"/>
</dbReference>
<dbReference type="NCBIfam" id="TIGR04183">
    <property type="entry name" value="Por_Secre_tail"/>
    <property type="match status" value="1"/>
</dbReference>
<gene>
    <name evidence="2" type="ORF">BSZ36_11735</name>
</gene>
<name>A0A259U194_9BACT</name>
<evidence type="ECO:0000313" key="2">
    <source>
        <dbReference type="EMBL" id="OZC03594.1"/>
    </source>
</evidence>
<evidence type="ECO:0000313" key="3">
    <source>
        <dbReference type="Proteomes" id="UP000216446"/>
    </source>
</evidence>
<comment type="caution">
    <text evidence="2">The sequence shown here is derived from an EMBL/GenBank/DDBJ whole genome shotgun (WGS) entry which is preliminary data.</text>
</comment>
<accession>A0A259U194</accession>
<dbReference type="InParanoid" id="A0A259U194"/>
<feature type="compositionally biased region" description="Polar residues" evidence="1">
    <location>
        <begin position="357"/>
        <end position="372"/>
    </location>
</feature>
<organism evidence="2 3">
    <name type="scientific">Rubricoccus marinus</name>
    <dbReference type="NCBI Taxonomy" id="716817"/>
    <lineage>
        <taxon>Bacteria</taxon>
        <taxon>Pseudomonadati</taxon>
        <taxon>Rhodothermota</taxon>
        <taxon>Rhodothermia</taxon>
        <taxon>Rhodothermales</taxon>
        <taxon>Rubricoccaceae</taxon>
        <taxon>Rubricoccus</taxon>
    </lineage>
</organism>
<proteinExistence type="predicted"/>
<dbReference type="Proteomes" id="UP000216446">
    <property type="component" value="Unassembled WGS sequence"/>
</dbReference>
<reference evidence="2 3" key="1">
    <citation type="submission" date="2016-11" db="EMBL/GenBank/DDBJ databases">
        <title>Study of marine rhodopsin-containing bacteria.</title>
        <authorList>
            <person name="Yoshizawa S."/>
            <person name="Kumagai Y."/>
            <person name="Kogure K."/>
        </authorList>
    </citation>
    <scope>NUCLEOTIDE SEQUENCE [LARGE SCALE GENOMIC DNA]</scope>
    <source>
        <strain evidence="2 3">SG-29</strain>
    </source>
</reference>
<dbReference type="InterPro" id="IPR026444">
    <property type="entry name" value="Secre_tail"/>
</dbReference>
<feature type="region of interest" description="Disordered" evidence="1">
    <location>
        <begin position="357"/>
        <end position="376"/>
    </location>
</feature>